<protein>
    <submittedName>
        <fullName evidence="3">Uncharacterized protein</fullName>
    </submittedName>
</protein>
<keyword evidence="1" id="KW-1133">Transmembrane helix</keyword>
<evidence type="ECO:0000313" key="4">
    <source>
        <dbReference type="EMBL" id="KAF7197199.1"/>
    </source>
</evidence>
<sequence length="223" mass="24437">MLELNRRRSFSLALLVFATGSWRREMCSAVRGQAQISKVMRPLFHSSSDTCIGGSSDELKASDISTTNPQTNVRLAVSGQMALQSFSAGRILMIVGNLSYSLGAFLADYNETHVLNPRWPPHAKFHNGQTMSLGLFLAAMSLYLAFRPEVKPSQVKDNLFNAALIGSFYCGAGLCAILYPGTAWQDPEFKGNGEQRYIFGAVCVLMVIGYGIDARRLPKEKSA</sequence>
<keyword evidence="1" id="KW-0812">Transmembrane</keyword>
<keyword evidence="2" id="KW-0732">Signal</keyword>
<feature type="transmembrane region" description="Helical" evidence="1">
    <location>
        <begin position="128"/>
        <end position="146"/>
    </location>
</feature>
<dbReference type="OrthoDB" id="2819018at2759"/>
<gene>
    <name evidence="4" type="ORF">HII31_01624</name>
    <name evidence="3" type="ORF">HII31_03799</name>
</gene>
<keyword evidence="1" id="KW-0472">Membrane</keyword>
<evidence type="ECO:0000256" key="2">
    <source>
        <dbReference type="SAM" id="SignalP"/>
    </source>
</evidence>
<dbReference type="EMBL" id="JABCIY010000019">
    <property type="protein sequence ID" value="KAF7197199.1"/>
    <property type="molecule type" value="Genomic_DNA"/>
</dbReference>
<keyword evidence="5" id="KW-1185">Reference proteome</keyword>
<dbReference type="InterPro" id="IPR046580">
    <property type="entry name" value="DUF6640"/>
</dbReference>
<dbReference type="EMBL" id="JABCIY010000050">
    <property type="protein sequence ID" value="KAF7194878.1"/>
    <property type="molecule type" value="Genomic_DNA"/>
</dbReference>
<reference evidence="3" key="1">
    <citation type="submission" date="2020-04" db="EMBL/GenBank/DDBJ databases">
        <title>Draft genome resource of the tomato pathogen Pseudocercospora fuligena.</title>
        <authorList>
            <person name="Zaccaron A."/>
        </authorList>
    </citation>
    <scope>NUCLEOTIDE SEQUENCE</scope>
    <source>
        <strain evidence="3">PF001</strain>
    </source>
</reference>
<feature type="chain" id="PRO_5036266925" evidence="2">
    <location>
        <begin position="24"/>
        <end position="223"/>
    </location>
</feature>
<dbReference type="AlphaFoldDB" id="A0A8H6VJL4"/>
<feature type="transmembrane region" description="Helical" evidence="1">
    <location>
        <begin position="195"/>
        <end position="212"/>
    </location>
</feature>
<evidence type="ECO:0000256" key="1">
    <source>
        <dbReference type="SAM" id="Phobius"/>
    </source>
</evidence>
<proteinExistence type="predicted"/>
<dbReference type="Proteomes" id="UP000660729">
    <property type="component" value="Unassembled WGS sequence"/>
</dbReference>
<feature type="transmembrane region" description="Helical" evidence="1">
    <location>
        <begin position="158"/>
        <end position="179"/>
    </location>
</feature>
<dbReference type="Pfam" id="PF20345">
    <property type="entry name" value="DUF6640"/>
    <property type="match status" value="1"/>
</dbReference>
<accession>A0A8H6VJL4</accession>
<evidence type="ECO:0000313" key="5">
    <source>
        <dbReference type="Proteomes" id="UP000660729"/>
    </source>
</evidence>
<organism evidence="3 5">
    <name type="scientific">Pseudocercospora fuligena</name>
    <dbReference type="NCBI Taxonomy" id="685502"/>
    <lineage>
        <taxon>Eukaryota</taxon>
        <taxon>Fungi</taxon>
        <taxon>Dikarya</taxon>
        <taxon>Ascomycota</taxon>
        <taxon>Pezizomycotina</taxon>
        <taxon>Dothideomycetes</taxon>
        <taxon>Dothideomycetidae</taxon>
        <taxon>Mycosphaerellales</taxon>
        <taxon>Mycosphaerellaceae</taxon>
        <taxon>Pseudocercospora</taxon>
    </lineage>
</organism>
<comment type="caution">
    <text evidence="3">The sequence shown here is derived from an EMBL/GenBank/DDBJ whole genome shotgun (WGS) entry which is preliminary data.</text>
</comment>
<feature type="signal peptide" evidence="2">
    <location>
        <begin position="1"/>
        <end position="23"/>
    </location>
</feature>
<evidence type="ECO:0000313" key="3">
    <source>
        <dbReference type="EMBL" id="KAF7194878.1"/>
    </source>
</evidence>
<name>A0A8H6VJL4_9PEZI</name>